<dbReference type="PROSITE" id="PS51915">
    <property type="entry name" value="ZAD"/>
    <property type="match status" value="1"/>
</dbReference>
<evidence type="ECO:0000256" key="1">
    <source>
        <dbReference type="PROSITE-ProRule" id="PRU01263"/>
    </source>
</evidence>
<feature type="region of interest" description="Disordered" evidence="2">
    <location>
        <begin position="192"/>
        <end position="235"/>
    </location>
</feature>
<dbReference type="SUPFAM" id="SSF57716">
    <property type="entry name" value="Glucocorticoid receptor-like (DNA-binding domain)"/>
    <property type="match status" value="1"/>
</dbReference>
<feature type="domain" description="ZAD" evidence="3">
    <location>
        <begin position="7"/>
        <end position="87"/>
    </location>
</feature>
<protein>
    <submittedName>
        <fullName evidence="5">CSON012164 protein</fullName>
    </submittedName>
</protein>
<feature type="region of interest" description="Disordered" evidence="2">
    <location>
        <begin position="154"/>
        <end position="177"/>
    </location>
</feature>
<dbReference type="EMBL" id="UFQT01000559">
    <property type="protein sequence ID" value="SSX25299.1"/>
    <property type="molecule type" value="Genomic_DNA"/>
</dbReference>
<gene>
    <name evidence="5" type="primary">CSON012164</name>
</gene>
<reference evidence="4" key="1">
    <citation type="submission" date="2018-04" db="EMBL/GenBank/DDBJ databases">
        <authorList>
            <person name="Go L.Y."/>
            <person name="Mitchell J.A."/>
        </authorList>
    </citation>
    <scope>NUCLEOTIDE SEQUENCE</scope>
    <source>
        <tissue evidence="4">Whole organism</tissue>
    </source>
</reference>
<dbReference type="InterPro" id="IPR012934">
    <property type="entry name" value="Znf_AD"/>
</dbReference>
<feature type="binding site" evidence="1">
    <location>
        <position position="12"/>
    </location>
    <ligand>
        <name>Zn(2+)</name>
        <dbReference type="ChEBI" id="CHEBI:29105"/>
    </ligand>
</feature>
<feature type="binding site" evidence="1">
    <location>
        <position position="63"/>
    </location>
    <ligand>
        <name>Zn(2+)</name>
        <dbReference type="ChEBI" id="CHEBI:29105"/>
    </ligand>
</feature>
<evidence type="ECO:0000313" key="5">
    <source>
        <dbReference type="EMBL" id="SSX25299.1"/>
    </source>
</evidence>
<proteinExistence type="predicted"/>
<evidence type="ECO:0000259" key="3">
    <source>
        <dbReference type="PROSITE" id="PS51915"/>
    </source>
</evidence>
<organism evidence="5">
    <name type="scientific">Culicoides sonorensis</name>
    <name type="common">Biting midge</name>
    <dbReference type="NCBI Taxonomy" id="179676"/>
    <lineage>
        <taxon>Eukaryota</taxon>
        <taxon>Metazoa</taxon>
        <taxon>Ecdysozoa</taxon>
        <taxon>Arthropoda</taxon>
        <taxon>Hexapoda</taxon>
        <taxon>Insecta</taxon>
        <taxon>Pterygota</taxon>
        <taxon>Neoptera</taxon>
        <taxon>Endopterygota</taxon>
        <taxon>Diptera</taxon>
        <taxon>Nematocera</taxon>
        <taxon>Chironomoidea</taxon>
        <taxon>Ceratopogonidae</taxon>
        <taxon>Ceratopogoninae</taxon>
        <taxon>Culicoides</taxon>
        <taxon>Monoculicoides</taxon>
    </lineage>
</organism>
<accession>A0A336M8R6</accession>
<name>A0A336M8R6_CULSO</name>
<evidence type="ECO:0000313" key="4">
    <source>
        <dbReference type="EMBL" id="SSX04937.1"/>
    </source>
</evidence>
<feature type="binding site" evidence="1">
    <location>
        <position position="9"/>
    </location>
    <ligand>
        <name>Zn(2+)</name>
        <dbReference type="ChEBI" id="CHEBI:29105"/>
    </ligand>
</feature>
<keyword evidence="1" id="KW-0479">Metal-binding</keyword>
<reference evidence="5" key="2">
    <citation type="submission" date="2018-07" db="EMBL/GenBank/DDBJ databases">
        <authorList>
            <person name="Quirk P.G."/>
            <person name="Krulwich T.A."/>
        </authorList>
    </citation>
    <scope>NUCLEOTIDE SEQUENCE</scope>
</reference>
<dbReference type="GO" id="GO:0008270">
    <property type="term" value="F:zinc ion binding"/>
    <property type="evidence" value="ECO:0007669"/>
    <property type="project" value="UniProtKB-UniRule"/>
</dbReference>
<feature type="compositionally biased region" description="Basic and acidic residues" evidence="2">
    <location>
        <begin position="391"/>
        <end position="405"/>
    </location>
</feature>
<keyword evidence="1" id="KW-0863">Zinc-finger</keyword>
<feature type="region of interest" description="Disordered" evidence="2">
    <location>
        <begin position="260"/>
        <end position="419"/>
    </location>
</feature>
<evidence type="ECO:0000256" key="2">
    <source>
        <dbReference type="SAM" id="MobiDB-lite"/>
    </source>
</evidence>
<feature type="compositionally biased region" description="Basic residues" evidence="2">
    <location>
        <begin position="320"/>
        <end position="330"/>
    </location>
</feature>
<feature type="binding site" evidence="1">
    <location>
        <position position="60"/>
    </location>
    <ligand>
        <name>Zn(2+)</name>
        <dbReference type="ChEBI" id="CHEBI:29105"/>
    </ligand>
</feature>
<feature type="compositionally biased region" description="Low complexity" evidence="2">
    <location>
        <begin position="155"/>
        <end position="167"/>
    </location>
</feature>
<feature type="compositionally biased region" description="Basic and acidic residues" evidence="2">
    <location>
        <begin position="284"/>
        <end position="296"/>
    </location>
</feature>
<dbReference type="GO" id="GO:0005634">
    <property type="term" value="C:nucleus"/>
    <property type="evidence" value="ECO:0007669"/>
    <property type="project" value="InterPro"/>
</dbReference>
<dbReference type="AlphaFoldDB" id="A0A336M8R6"/>
<dbReference type="SMART" id="SM00868">
    <property type="entry name" value="zf-AD"/>
    <property type="match status" value="1"/>
</dbReference>
<dbReference type="Pfam" id="PF07776">
    <property type="entry name" value="zf-AD"/>
    <property type="match status" value="1"/>
</dbReference>
<keyword evidence="1" id="KW-0862">Zinc</keyword>
<feature type="compositionally biased region" description="Polar residues" evidence="2">
    <location>
        <begin position="335"/>
        <end position="345"/>
    </location>
</feature>
<feature type="compositionally biased region" description="Polar residues" evidence="2">
    <location>
        <begin position="200"/>
        <end position="233"/>
    </location>
</feature>
<dbReference type="VEuPathDB" id="VectorBase:CSON012164"/>
<sequence>MNEEVSKICRICLAEGSQNIFHNNRRNVDSISSLDRILEKLRFVTMLKIQPTDCLPGMICDSCLVQLNVAYNFKMKAIESDTKLHQYAIEKGFGIPDTSSYNLAITDTQHTCNFIVPEPIHQQRAISHTVIQASENISTAAAIQQEYLRHFETPQSMSSTTQRTSSQNEKNSGLPPFRCMPILVKVEPQDDYMDSAEVSPATSDENLQTVSDSSSIRSNDNLSGSSMVCVNSKSSKHVKTIDSSSDKSFVKAYIGTTGNLPVNGIEVTTKSSSDKSSVKTNNSPDEKQKAVKKETSQKSTKRPLRSNQVEQESDDDNLPLKKRSKNKKRARESEILQSSFNTVKLGSSGKKKQQSNKDRHSTDTSMTTKSGRKISFIVDLKAKKPKSRSLPTEDRRRKEFKEKLKGNNSTSKNNKKTKT</sequence>
<dbReference type="EMBL" id="UFQS01000559">
    <property type="protein sequence ID" value="SSX04937.1"/>
    <property type="molecule type" value="Genomic_DNA"/>
</dbReference>
<dbReference type="Gene3D" id="3.40.1800.20">
    <property type="match status" value="1"/>
</dbReference>